<keyword evidence="6" id="KW-1185">Reference proteome</keyword>
<keyword evidence="3" id="KW-0732">Signal</keyword>
<feature type="chain" id="PRO_5036366416" description="Phytocyanin domain-containing protein" evidence="3">
    <location>
        <begin position="25"/>
        <end position="642"/>
    </location>
</feature>
<dbReference type="InterPro" id="IPR008972">
    <property type="entry name" value="Cupredoxin"/>
</dbReference>
<accession>A0A5B0PHW6</accession>
<dbReference type="Proteomes" id="UP000325313">
    <property type="component" value="Unassembled WGS sequence"/>
</dbReference>
<reference evidence="6 7" key="1">
    <citation type="submission" date="2019-05" db="EMBL/GenBank/DDBJ databases">
        <title>Emergence of the Ug99 lineage of the wheat stem rust pathogen through somatic hybridization.</title>
        <authorList>
            <person name="Li F."/>
            <person name="Upadhyaya N.M."/>
            <person name="Sperschneider J."/>
            <person name="Matny O."/>
            <person name="Nguyen-Phuc H."/>
            <person name="Mago R."/>
            <person name="Raley C."/>
            <person name="Miller M.E."/>
            <person name="Silverstein K.A.T."/>
            <person name="Henningsen E."/>
            <person name="Hirsch C.D."/>
            <person name="Visser B."/>
            <person name="Pretorius Z.A."/>
            <person name="Steffenson B.J."/>
            <person name="Schwessinger B."/>
            <person name="Dodds P.N."/>
            <person name="Figueroa M."/>
        </authorList>
    </citation>
    <scope>NUCLEOTIDE SEQUENCE [LARGE SCALE GENOMIC DNA]</scope>
    <source>
        <strain evidence="4">21-0</strain>
        <strain evidence="5 7">Ug99</strain>
    </source>
</reference>
<feature type="compositionally biased region" description="Polar residues" evidence="1">
    <location>
        <begin position="401"/>
        <end position="414"/>
    </location>
</feature>
<feature type="compositionally biased region" description="Low complexity" evidence="1">
    <location>
        <begin position="128"/>
        <end position="148"/>
    </location>
</feature>
<evidence type="ECO:0000313" key="6">
    <source>
        <dbReference type="Proteomes" id="UP000324748"/>
    </source>
</evidence>
<evidence type="ECO:0008006" key="8">
    <source>
        <dbReference type="Google" id="ProtNLM"/>
    </source>
</evidence>
<protein>
    <recommendedName>
        <fullName evidence="8">Phytocyanin domain-containing protein</fullName>
    </recommendedName>
</protein>
<keyword evidence="2" id="KW-0472">Membrane</keyword>
<keyword evidence="2" id="KW-1133">Transmembrane helix</keyword>
<dbReference type="OrthoDB" id="1921208at2759"/>
<comment type="caution">
    <text evidence="4">The sequence shown here is derived from an EMBL/GenBank/DDBJ whole genome shotgun (WGS) entry which is preliminary data.</text>
</comment>
<feature type="compositionally biased region" description="Polar residues" evidence="1">
    <location>
        <begin position="367"/>
        <end position="394"/>
    </location>
</feature>
<feature type="compositionally biased region" description="Low complexity" evidence="1">
    <location>
        <begin position="537"/>
        <end position="551"/>
    </location>
</feature>
<dbReference type="PANTHER" id="PTHR34883">
    <property type="entry name" value="SERINE-RICH PROTEIN, PUTATIVE-RELATED-RELATED"/>
    <property type="match status" value="1"/>
</dbReference>
<organism evidence="4 6">
    <name type="scientific">Puccinia graminis f. sp. tritici</name>
    <dbReference type="NCBI Taxonomy" id="56615"/>
    <lineage>
        <taxon>Eukaryota</taxon>
        <taxon>Fungi</taxon>
        <taxon>Dikarya</taxon>
        <taxon>Basidiomycota</taxon>
        <taxon>Pucciniomycotina</taxon>
        <taxon>Pucciniomycetes</taxon>
        <taxon>Pucciniales</taxon>
        <taxon>Pucciniaceae</taxon>
        <taxon>Puccinia</taxon>
    </lineage>
</organism>
<dbReference type="SUPFAM" id="SSF49503">
    <property type="entry name" value="Cupredoxins"/>
    <property type="match status" value="2"/>
</dbReference>
<name>A0A5B0PHW6_PUCGR</name>
<evidence type="ECO:0000256" key="2">
    <source>
        <dbReference type="SAM" id="Phobius"/>
    </source>
</evidence>
<feature type="compositionally biased region" description="Pro residues" evidence="1">
    <location>
        <begin position="582"/>
        <end position="596"/>
    </location>
</feature>
<feature type="compositionally biased region" description="Polar residues" evidence="1">
    <location>
        <begin position="328"/>
        <end position="360"/>
    </location>
</feature>
<dbReference type="Gene3D" id="2.60.40.420">
    <property type="entry name" value="Cupredoxins - blue copper proteins"/>
    <property type="match status" value="2"/>
</dbReference>
<evidence type="ECO:0000313" key="7">
    <source>
        <dbReference type="Proteomes" id="UP000325313"/>
    </source>
</evidence>
<evidence type="ECO:0000313" key="4">
    <source>
        <dbReference type="EMBL" id="KAA1100058.1"/>
    </source>
</evidence>
<feature type="compositionally biased region" description="Pro residues" evidence="1">
    <location>
        <begin position="207"/>
        <end position="224"/>
    </location>
</feature>
<feature type="region of interest" description="Disordered" evidence="1">
    <location>
        <begin position="306"/>
        <end position="456"/>
    </location>
</feature>
<dbReference type="Proteomes" id="UP000324748">
    <property type="component" value="Unassembled WGS sequence"/>
</dbReference>
<feature type="compositionally biased region" description="Low complexity" evidence="1">
    <location>
        <begin position="561"/>
        <end position="571"/>
    </location>
</feature>
<dbReference type="PANTHER" id="PTHR34883:SF15">
    <property type="entry name" value="EXTRACELLULAR SERINE-RICH PROTEIN"/>
    <property type="match status" value="1"/>
</dbReference>
<feature type="region of interest" description="Disordered" evidence="1">
    <location>
        <begin position="508"/>
        <end position="615"/>
    </location>
</feature>
<evidence type="ECO:0000313" key="5">
    <source>
        <dbReference type="EMBL" id="KAA1128139.1"/>
    </source>
</evidence>
<keyword evidence="2" id="KW-0812">Transmembrane</keyword>
<gene>
    <name evidence="4" type="ORF">PGT21_028602</name>
    <name evidence="5" type="ORF">PGTUg99_015196</name>
</gene>
<feature type="compositionally biased region" description="Polar residues" evidence="1">
    <location>
        <begin position="600"/>
        <end position="613"/>
    </location>
</feature>
<feature type="compositionally biased region" description="Pro residues" evidence="1">
    <location>
        <begin position="175"/>
        <end position="197"/>
    </location>
</feature>
<evidence type="ECO:0000256" key="3">
    <source>
        <dbReference type="SAM" id="SignalP"/>
    </source>
</evidence>
<feature type="region of interest" description="Disordered" evidence="1">
    <location>
        <begin position="84"/>
        <end position="243"/>
    </location>
</feature>
<feature type="signal peptide" evidence="3">
    <location>
        <begin position="1"/>
        <end position="24"/>
    </location>
</feature>
<sequence length="642" mass="65572">MKLAPRTCLLGTVCLIAGVRTADSGGTDHKVTVGKGGSSFEPSHVSAKKGDTITFTFFQDGHTLTQTHFNNPCAGLNPPSDSFCTVTSASNKPESPSPTGESNYPTGGSDYPTGGAQPPKDSQPPPGGSQTPPQTPPTTGDQQPPNGGAQTPSSGTDYPTFGDPSKNPGPNTTTPSPPTDPTPPTKPVAPTPEPPTSKDPSSNPGNSPTPPPPSPPTCLCPAPPTQSSDYPTGPEPTSPKEKTCDAKCIEVSGECQTSTDCDAQSKSPSDSKCKIEDGKCKKCGQSSLFKKKRSLDHYSLAYLRKRLLRRDGPPPIGDGVQKVDIGSAESQQAESTTQLNTAPTSQAGTGSVGQDTTASAGQGGDVSASQDGATSSGLDTTAASAPPNNGVDANSSPSSPGQDSKSTDPKSSGTLGADKTEGSAPTDKTEGSAPTGLDSGFIKVSEEQKSTGKSWKIQITDDSKPLWFMCATLHHCTSGMVFAVNPSDSGDKTFDKFVQAAKASTCPTQYPTKTNLQGDGCNAPKPPCSSTKKESPPTDTGSGTPPVSSGGNPEQPKSPENPEQPNTNTPTVSSGEGKDPSPTNPPPQSPPPPTTAEPPQGNTTTPEGKTSGQADRVDGTLISFILYIAIISISFFVSGGSL</sequence>
<dbReference type="EMBL" id="VDEP01000144">
    <property type="protein sequence ID" value="KAA1128139.1"/>
    <property type="molecule type" value="Genomic_DNA"/>
</dbReference>
<evidence type="ECO:0000256" key="1">
    <source>
        <dbReference type="SAM" id="MobiDB-lite"/>
    </source>
</evidence>
<dbReference type="EMBL" id="VSWC01000054">
    <property type="protein sequence ID" value="KAA1100058.1"/>
    <property type="molecule type" value="Genomic_DNA"/>
</dbReference>
<feature type="compositionally biased region" description="Polar residues" evidence="1">
    <location>
        <begin position="84"/>
        <end position="106"/>
    </location>
</feature>
<dbReference type="PRINTS" id="PR01217">
    <property type="entry name" value="PRICHEXTENSN"/>
</dbReference>
<dbReference type="InterPro" id="IPR052953">
    <property type="entry name" value="Ser-rich/MCO-related"/>
</dbReference>
<dbReference type="AlphaFoldDB" id="A0A5B0PHW6"/>
<proteinExistence type="predicted"/>
<feature type="transmembrane region" description="Helical" evidence="2">
    <location>
        <begin position="619"/>
        <end position="637"/>
    </location>
</feature>
<feature type="compositionally biased region" description="Polar residues" evidence="1">
    <location>
        <begin position="508"/>
        <end position="517"/>
    </location>
</feature>